<dbReference type="Pfam" id="PF01936">
    <property type="entry name" value="NYN"/>
    <property type="match status" value="1"/>
</dbReference>
<keyword evidence="2" id="KW-0347">Helicase</keyword>
<protein>
    <submittedName>
        <fullName evidence="2">Helicase</fullName>
    </submittedName>
</protein>
<keyword evidence="2" id="KW-0378">Hydrolase</keyword>
<dbReference type="InterPro" id="IPR021139">
    <property type="entry name" value="NYN"/>
</dbReference>
<sequence length="194" mass="22178">MTKKLFEKHGHHASADEIVNECERLQNLPAVSDYELLRIYYYDAPPSSEALTRPVSRTPLKLATTERFRLSQSLYDQLVLKPHFALRMGETRLSKEKWRIKPRVARELTVSQRPLVDADFDLDLSQKGVDMRIGLDMARLALRETVRAVVVVTGDSDFVPAFKFVRREGVKVILDPLGHNVRTELRAHSDIVIG</sequence>
<feature type="domain" description="NYN" evidence="1">
    <location>
        <begin position="113"/>
        <end position="174"/>
    </location>
</feature>
<dbReference type="EMBL" id="AP027142">
    <property type="protein sequence ID" value="BDV32664.1"/>
    <property type="molecule type" value="Genomic_DNA"/>
</dbReference>
<evidence type="ECO:0000259" key="1">
    <source>
        <dbReference type="Pfam" id="PF01936"/>
    </source>
</evidence>
<keyword evidence="2" id="KW-0067">ATP-binding</keyword>
<dbReference type="GO" id="GO:0004386">
    <property type="term" value="F:helicase activity"/>
    <property type="evidence" value="ECO:0007669"/>
    <property type="project" value="UniProtKB-KW"/>
</dbReference>
<evidence type="ECO:0000313" key="3">
    <source>
        <dbReference type="Proteomes" id="UP001317629"/>
    </source>
</evidence>
<reference evidence="2 3" key="1">
    <citation type="journal article" date="2023" name="Int. J. Syst. Evol. Microbiol.">
        <title>Methylocystis iwaonis sp. nov., a type II methane-oxidizing bacterium from surface soil of a rice paddy field in Japan, and emended description of the genus Methylocystis (ex Whittenbury et al. 1970) Bowman et al. 1993.</title>
        <authorList>
            <person name="Kaise H."/>
            <person name="Sawadogo J.B."/>
            <person name="Alam M.S."/>
            <person name="Ueno C."/>
            <person name="Dianou D."/>
            <person name="Shinjo R."/>
            <person name="Asakawa S."/>
        </authorList>
    </citation>
    <scope>NUCLEOTIDE SEQUENCE [LARGE SCALE GENOMIC DNA]</scope>
    <source>
        <strain evidence="2 3">SS37A-Re</strain>
    </source>
</reference>
<name>A0ABM8E3U1_9HYPH</name>
<organism evidence="2 3">
    <name type="scientific">Methylocystis iwaonis</name>
    <dbReference type="NCBI Taxonomy" id="2885079"/>
    <lineage>
        <taxon>Bacteria</taxon>
        <taxon>Pseudomonadati</taxon>
        <taxon>Pseudomonadota</taxon>
        <taxon>Alphaproteobacteria</taxon>
        <taxon>Hyphomicrobiales</taxon>
        <taxon>Methylocystaceae</taxon>
        <taxon>Methylocystis</taxon>
    </lineage>
</organism>
<dbReference type="RefSeq" id="WP_281929822.1">
    <property type="nucleotide sequence ID" value="NZ_AP027142.1"/>
</dbReference>
<gene>
    <name evidence="2" type="ORF">SS37A_01930</name>
</gene>
<dbReference type="Gene3D" id="3.40.50.1010">
    <property type="entry name" value="5'-nuclease"/>
    <property type="match status" value="1"/>
</dbReference>
<proteinExistence type="predicted"/>
<keyword evidence="2" id="KW-0547">Nucleotide-binding</keyword>
<dbReference type="Proteomes" id="UP001317629">
    <property type="component" value="Chromosome"/>
</dbReference>
<accession>A0ABM8E3U1</accession>
<dbReference type="CDD" id="cd18722">
    <property type="entry name" value="PIN_NicB-like"/>
    <property type="match status" value="1"/>
</dbReference>
<keyword evidence="3" id="KW-1185">Reference proteome</keyword>
<evidence type="ECO:0000313" key="2">
    <source>
        <dbReference type="EMBL" id="BDV32664.1"/>
    </source>
</evidence>